<accession>A0A415E853</accession>
<proteinExistence type="predicted"/>
<keyword evidence="6" id="KW-1185">Reference proteome</keyword>
<feature type="domain" description="4Fe-4S ferredoxin-type" evidence="4">
    <location>
        <begin position="205"/>
        <end position="233"/>
    </location>
</feature>
<reference evidence="5 6" key="1">
    <citation type="submission" date="2018-08" db="EMBL/GenBank/DDBJ databases">
        <title>A genome reference for cultivated species of the human gut microbiota.</title>
        <authorList>
            <person name="Zou Y."/>
            <person name="Xue W."/>
            <person name="Luo G."/>
        </authorList>
    </citation>
    <scope>NUCLEOTIDE SEQUENCE [LARGE SCALE GENOMIC DNA]</scope>
    <source>
        <strain evidence="5 6">AM07-24</strain>
    </source>
</reference>
<dbReference type="GO" id="GO:0046872">
    <property type="term" value="F:metal ion binding"/>
    <property type="evidence" value="ECO:0007669"/>
    <property type="project" value="UniProtKB-KW"/>
</dbReference>
<dbReference type="PANTHER" id="PTHR43122:SF1">
    <property type="entry name" value="IRON-SULFUR-BINDING PROTEIN"/>
    <property type="match status" value="1"/>
</dbReference>
<dbReference type="Gene3D" id="3.40.50.360">
    <property type="match status" value="1"/>
</dbReference>
<keyword evidence="3" id="KW-0411">Iron-sulfur</keyword>
<dbReference type="OrthoDB" id="9813995at2"/>
<dbReference type="PROSITE" id="PS00198">
    <property type="entry name" value="4FE4S_FER_1"/>
    <property type="match status" value="1"/>
</dbReference>
<dbReference type="EMBL" id="QRMS01000001">
    <property type="protein sequence ID" value="RHJ89977.1"/>
    <property type="molecule type" value="Genomic_DNA"/>
</dbReference>
<organism evidence="5 6">
    <name type="scientific">Emergencia timonensis</name>
    <dbReference type="NCBI Taxonomy" id="1776384"/>
    <lineage>
        <taxon>Bacteria</taxon>
        <taxon>Bacillati</taxon>
        <taxon>Bacillota</taxon>
        <taxon>Clostridia</taxon>
        <taxon>Peptostreptococcales</taxon>
        <taxon>Anaerovoracaceae</taxon>
        <taxon>Emergencia</taxon>
    </lineage>
</organism>
<dbReference type="Gene3D" id="3.30.70.20">
    <property type="match status" value="1"/>
</dbReference>
<sequence>MILYFSATGNCKYVASRLAEVLGGESISIVDCVRQERYSFDGASIGIVSPTYDLGLPSIVKEFLERVSLDTAYFYFISTYGTTTGASGRMANKALRGRKIDAYYSVRMPDTWTPIFDLSTPEKVAAFTKTTEVEIAEVIDKVQRRETNGRMSPATPTLIAELFGQPLYNVKVRKTSHFRVEDGCIGCGLCERNCPVDAIRMENKKPVWVKKRCVMCLGCLHRCPKFAIQYGKNTKKHGQYTNPNVKL</sequence>
<dbReference type="InterPro" id="IPR017896">
    <property type="entry name" value="4Fe4S_Fe-S-bd"/>
</dbReference>
<dbReference type="RefSeq" id="WP_118334055.1">
    <property type="nucleotide sequence ID" value="NZ_AP025567.1"/>
</dbReference>
<evidence type="ECO:0000259" key="4">
    <source>
        <dbReference type="PROSITE" id="PS51379"/>
    </source>
</evidence>
<dbReference type="Pfam" id="PF12724">
    <property type="entry name" value="Flavodoxin_5"/>
    <property type="match status" value="1"/>
</dbReference>
<evidence type="ECO:0000313" key="6">
    <source>
        <dbReference type="Proteomes" id="UP000284841"/>
    </source>
</evidence>
<name>A0A415E853_9FIRM</name>
<dbReference type="SUPFAM" id="SSF54862">
    <property type="entry name" value="4Fe-4S ferredoxins"/>
    <property type="match status" value="1"/>
</dbReference>
<dbReference type="Pfam" id="PF13187">
    <property type="entry name" value="Fer4_9"/>
    <property type="match status" value="1"/>
</dbReference>
<feature type="domain" description="4Fe-4S ferredoxin-type" evidence="4">
    <location>
        <begin position="175"/>
        <end position="204"/>
    </location>
</feature>
<dbReference type="InterPro" id="IPR017900">
    <property type="entry name" value="4Fe4S_Fe_S_CS"/>
</dbReference>
<dbReference type="SUPFAM" id="SSF52218">
    <property type="entry name" value="Flavoproteins"/>
    <property type="match status" value="1"/>
</dbReference>
<gene>
    <name evidence="5" type="ORF">DW099_05345</name>
</gene>
<comment type="caution">
    <text evidence="5">The sequence shown here is derived from an EMBL/GenBank/DDBJ whole genome shotgun (WGS) entry which is preliminary data.</text>
</comment>
<evidence type="ECO:0000256" key="1">
    <source>
        <dbReference type="ARBA" id="ARBA00022723"/>
    </source>
</evidence>
<keyword evidence="1" id="KW-0479">Metal-binding</keyword>
<evidence type="ECO:0000313" key="5">
    <source>
        <dbReference type="EMBL" id="RHJ89977.1"/>
    </source>
</evidence>
<dbReference type="GO" id="GO:0051536">
    <property type="term" value="F:iron-sulfur cluster binding"/>
    <property type="evidence" value="ECO:0007669"/>
    <property type="project" value="UniProtKB-KW"/>
</dbReference>
<dbReference type="NCBIfam" id="NF038196">
    <property type="entry name" value="ferrodoxin_EFR1"/>
    <property type="match status" value="1"/>
</dbReference>
<evidence type="ECO:0000256" key="2">
    <source>
        <dbReference type="ARBA" id="ARBA00023004"/>
    </source>
</evidence>
<dbReference type="Proteomes" id="UP000284841">
    <property type="component" value="Unassembled WGS sequence"/>
</dbReference>
<dbReference type="InterPro" id="IPR029039">
    <property type="entry name" value="Flavoprotein-like_sf"/>
</dbReference>
<dbReference type="AlphaFoldDB" id="A0A415E853"/>
<protein>
    <submittedName>
        <fullName evidence="5">4Fe-4S dicluster domain-containing protein</fullName>
    </submittedName>
</protein>
<evidence type="ECO:0000256" key="3">
    <source>
        <dbReference type="ARBA" id="ARBA00023014"/>
    </source>
</evidence>
<keyword evidence="2" id="KW-0408">Iron</keyword>
<dbReference type="PROSITE" id="PS51379">
    <property type="entry name" value="4FE4S_FER_2"/>
    <property type="match status" value="2"/>
</dbReference>
<dbReference type="InterPro" id="IPR047964">
    <property type="entry name" value="EFR1-like"/>
</dbReference>
<dbReference type="PANTHER" id="PTHR43122">
    <property type="entry name" value="FERREDOXIN SUBUNIT OF PYRUVATE:FLAVODOXIN OXIDOREDUCTASE-RELATED"/>
    <property type="match status" value="1"/>
</dbReference>
<dbReference type="InterPro" id="IPR026816">
    <property type="entry name" value="Flavodoxin_dom"/>
</dbReference>